<gene>
    <name evidence="3" type="ORF">ERS852423_01429</name>
    <name evidence="4" type="ORF">GT576_08910</name>
</gene>
<organism evidence="3 5">
    <name type="scientific">Dorea longicatena</name>
    <dbReference type="NCBI Taxonomy" id="88431"/>
    <lineage>
        <taxon>Bacteria</taxon>
        <taxon>Bacillati</taxon>
        <taxon>Bacillota</taxon>
        <taxon>Clostridia</taxon>
        <taxon>Lachnospirales</taxon>
        <taxon>Lachnospiraceae</taxon>
        <taxon>Dorea</taxon>
    </lineage>
</organism>
<dbReference type="InterPro" id="IPR019198">
    <property type="entry name" value="Beta_propeller_containing"/>
</dbReference>
<reference evidence="3 5" key="1">
    <citation type="submission" date="2015-09" db="EMBL/GenBank/DDBJ databases">
        <authorList>
            <consortium name="Pathogen Informatics"/>
        </authorList>
    </citation>
    <scope>NUCLEOTIDE SEQUENCE [LARGE SCALE GENOMIC DNA]</scope>
    <source>
        <strain evidence="3 5">2789STDY5608866</strain>
    </source>
</reference>
<dbReference type="Pfam" id="PF09826">
    <property type="entry name" value="Beta_propel"/>
    <property type="match status" value="1"/>
</dbReference>
<evidence type="ECO:0000256" key="2">
    <source>
        <dbReference type="SAM" id="Phobius"/>
    </source>
</evidence>
<reference evidence="4 6" key="2">
    <citation type="journal article" date="2019" name="Nat. Med.">
        <title>A library of human gut bacterial isolates paired with longitudinal multiomics data enables mechanistic microbiome research.</title>
        <authorList>
            <person name="Poyet M."/>
            <person name="Groussin M."/>
            <person name="Gibbons S.M."/>
            <person name="Avila-Pacheco J."/>
            <person name="Jiang X."/>
            <person name="Kearney S.M."/>
            <person name="Perrotta A.R."/>
            <person name="Berdy B."/>
            <person name="Zhao S."/>
            <person name="Lieberman T.D."/>
            <person name="Swanson P.K."/>
            <person name="Smith M."/>
            <person name="Roesemann S."/>
            <person name="Alexander J.E."/>
            <person name="Rich S.A."/>
            <person name="Livny J."/>
            <person name="Vlamakis H."/>
            <person name="Clish C."/>
            <person name="Bullock K."/>
            <person name="Deik A."/>
            <person name="Scott J."/>
            <person name="Pierce K.A."/>
            <person name="Xavier R.J."/>
            <person name="Alm E.J."/>
        </authorList>
    </citation>
    <scope>NUCLEOTIDE SEQUENCE [LARGE SCALE GENOMIC DNA]</scope>
    <source>
        <strain evidence="4 6">BIOML-A1</strain>
    </source>
</reference>
<feature type="transmembrane region" description="Helical" evidence="2">
    <location>
        <begin position="74"/>
        <end position="96"/>
    </location>
</feature>
<keyword evidence="2" id="KW-1133">Transmembrane helix</keyword>
<dbReference type="Proteomes" id="UP000095439">
    <property type="component" value="Unassembled WGS sequence"/>
</dbReference>
<evidence type="ECO:0000313" key="4">
    <source>
        <dbReference type="EMBL" id="MZK10459.1"/>
    </source>
</evidence>
<keyword evidence="2" id="KW-0812">Transmembrane</keyword>
<sequence length="691" mass="77074">MKRENEYEKTGYKKETGSEEYQKNGKKQNEYCEQNIVDQILQMSEDTEVLNRLKPENIAKLLENKKQKKHFRPYQIGLVAAACVAVVAGTVVWQYGRMHNGVINSSGVSGSNAGSSAGNSNTENKISNSKKIRAARSYDEIYKYIKRAQDNSGIAMYARGGNEIDVQDSASTAKSTESSIAKSTAPSSTASATDTGIATTAANGNYSQTNIRQSGVDEGDIAKTDGTYLYVREDNGRTIDIVDVRNGLKKYNEITLGEEYNIQEFYVNTEQRKLIVVCQKDCTDKNSKKQVNTDNWNQSNTAAVTYNIENIQKPVKEGEVTQSGTYHSSRMADGYLYLFSEYYTGSDMVKEKPLTYVPLVNDKEMSQASICLPPVNCGTMYEVISSVDISKPDETVDNKAVLSGGGKMYVSGKNIYYYESEWQQENQTVTTLRKISYTKGKLKAVAQGKVKGYLNDTFSLDEYKGNLRLFTTNNDENLVIILDKKLDKISSIENLAKGESIYSARFMGETGYFVTYEQVDPLFSVDLSDPEKPKILGKLKIPGFSEYLHFYGEDKLLGIGMSTDEESGMSEGVKVTMFDILDRADVKEEATLVLDDLYRTNAAYDYKSVLVDAAKNRIGFSGYSQNGETYCLLTYNEKEKKFDTILKEDINGNTSQGVRGIYIEDTLYVISGNIIEAYDMNTGEKTGDIIL</sequence>
<feature type="region of interest" description="Disordered" evidence="1">
    <location>
        <begin position="168"/>
        <end position="193"/>
    </location>
</feature>
<feature type="compositionally biased region" description="Polar residues" evidence="1">
    <location>
        <begin position="168"/>
        <end position="177"/>
    </location>
</feature>
<evidence type="ECO:0000256" key="1">
    <source>
        <dbReference type="SAM" id="MobiDB-lite"/>
    </source>
</evidence>
<protein>
    <submittedName>
        <fullName evidence="3">Secreted protein containing C-terminal beta-propeller domain distantly related to WD-40 repeats</fullName>
    </submittedName>
</protein>
<evidence type="ECO:0000313" key="6">
    <source>
        <dbReference type="Proteomes" id="UP000449249"/>
    </source>
</evidence>
<proteinExistence type="predicted"/>
<feature type="compositionally biased region" description="Low complexity" evidence="1">
    <location>
        <begin position="178"/>
        <end position="193"/>
    </location>
</feature>
<dbReference type="RefSeq" id="WP_006428819.1">
    <property type="nucleotide sequence ID" value="NZ_CABIWY010000005.1"/>
</dbReference>
<accession>A0A173ZRV2</accession>
<feature type="region of interest" description="Disordered" evidence="1">
    <location>
        <begin position="1"/>
        <end position="26"/>
    </location>
</feature>
<dbReference type="EMBL" id="CYYY01000005">
    <property type="protein sequence ID" value="CUN77965.1"/>
    <property type="molecule type" value="Genomic_DNA"/>
</dbReference>
<dbReference type="EMBL" id="WWSH01000006">
    <property type="protein sequence ID" value="MZK10459.1"/>
    <property type="molecule type" value="Genomic_DNA"/>
</dbReference>
<keyword evidence="2" id="KW-0472">Membrane</keyword>
<feature type="region of interest" description="Disordered" evidence="1">
    <location>
        <begin position="106"/>
        <end position="129"/>
    </location>
</feature>
<feature type="compositionally biased region" description="Low complexity" evidence="1">
    <location>
        <begin position="106"/>
        <end position="121"/>
    </location>
</feature>
<dbReference type="Proteomes" id="UP000449249">
    <property type="component" value="Unassembled WGS sequence"/>
</dbReference>
<dbReference type="AlphaFoldDB" id="A0A173ZRV2"/>
<evidence type="ECO:0000313" key="3">
    <source>
        <dbReference type="EMBL" id="CUN77965.1"/>
    </source>
</evidence>
<dbReference type="GeneID" id="93138057"/>
<evidence type="ECO:0000313" key="5">
    <source>
        <dbReference type="Proteomes" id="UP000095439"/>
    </source>
</evidence>
<name>A0A173ZRV2_9FIRM</name>